<evidence type="ECO:0000313" key="1">
    <source>
        <dbReference type="EMBL" id="KKL83967.1"/>
    </source>
</evidence>
<sequence length="50" mass="6218">MIDYRDPIDIELEERKEIYEQYLKELSEGSTNMDFEMWRWSSPSARWVDE</sequence>
<accession>A0A0F9I963</accession>
<comment type="caution">
    <text evidence="1">The sequence shown here is derived from an EMBL/GenBank/DDBJ whole genome shotgun (WGS) entry which is preliminary data.</text>
</comment>
<gene>
    <name evidence="1" type="ORF">LCGC14_1969470</name>
</gene>
<organism evidence="1">
    <name type="scientific">marine sediment metagenome</name>
    <dbReference type="NCBI Taxonomy" id="412755"/>
    <lineage>
        <taxon>unclassified sequences</taxon>
        <taxon>metagenomes</taxon>
        <taxon>ecological metagenomes</taxon>
    </lineage>
</organism>
<reference evidence="1" key="1">
    <citation type="journal article" date="2015" name="Nature">
        <title>Complex archaea that bridge the gap between prokaryotes and eukaryotes.</title>
        <authorList>
            <person name="Spang A."/>
            <person name="Saw J.H."/>
            <person name="Jorgensen S.L."/>
            <person name="Zaremba-Niedzwiedzka K."/>
            <person name="Martijn J."/>
            <person name="Lind A.E."/>
            <person name="van Eijk R."/>
            <person name="Schleper C."/>
            <person name="Guy L."/>
            <person name="Ettema T.J."/>
        </authorList>
    </citation>
    <scope>NUCLEOTIDE SEQUENCE</scope>
</reference>
<proteinExistence type="predicted"/>
<name>A0A0F9I963_9ZZZZ</name>
<protein>
    <submittedName>
        <fullName evidence="1">Uncharacterized protein</fullName>
    </submittedName>
</protein>
<dbReference type="EMBL" id="LAZR01021833">
    <property type="protein sequence ID" value="KKL83967.1"/>
    <property type="molecule type" value="Genomic_DNA"/>
</dbReference>
<dbReference type="AlphaFoldDB" id="A0A0F9I963"/>